<dbReference type="RefSeq" id="WP_134215214.1">
    <property type="nucleotide sequence ID" value="NZ_QFFZ01000052.1"/>
</dbReference>
<comment type="cofactor">
    <cofactor evidence="1">
        <name>[4Fe-4S] cluster</name>
        <dbReference type="ChEBI" id="CHEBI:49883"/>
    </cofactor>
</comment>
<dbReference type="Pfam" id="PF13187">
    <property type="entry name" value="Fer4_9"/>
    <property type="match status" value="1"/>
</dbReference>
<evidence type="ECO:0000256" key="2">
    <source>
        <dbReference type="ARBA" id="ARBA00003532"/>
    </source>
</evidence>
<dbReference type="Gene3D" id="3.30.70.20">
    <property type="match status" value="1"/>
</dbReference>
<evidence type="ECO:0000256" key="4">
    <source>
        <dbReference type="ARBA" id="ARBA00022485"/>
    </source>
</evidence>
<gene>
    <name evidence="10" type="ORF">Pmgp_03236</name>
</gene>
<evidence type="ECO:0000256" key="1">
    <source>
        <dbReference type="ARBA" id="ARBA00001966"/>
    </source>
</evidence>
<evidence type="ECO:0000313" key="10">
    <source>
        <dbReference type="EMBL" id="TEB09304.1"/>
    </source>
</evidence>
<dbReference type="SUPFAM" id="SSF54862">
    <property type="entry name" value="4Fe-4S ferredoxins"/>
    <property type="match status" value="1"/>
</dbReference>
<evidence type="ECO:0000256" key="6">
    <source>
        <dbReference type="ARBA" id="ARBA00023004"/>
    </source>
</evidence>
<keyword evidence="11" id="KW-1185">Reference proteome</keyword>
<comment type="function">
    <text evidence="2">Ferredoxins are iron-sulfur proteins that transfer electrons in a wide variety of metabolic reactions.</text>
</comment>
<protein>
    <recommendedName>
        <fullName evidence="3">Ferredoxin</fullName>
    </recommendedName>
</protein>
<sequence>MYVVKEGCPGCGNCRHVCPTGAITQDGIGVKIDEKCIDCGICVHYCPVRLIEAGPVPGQAVTTQEAPPRRKTVRNEPERGEE</sequence>
<dbReference type="PROSITE" id="PS00198">
    <property type="entry name" value="4FE4S_FER_1"/>
    <property type="match status" value="1"/>
</dbReference>
<dbReference type="PANTHER" id="PTHR24960:SF79">
    <property type="entry name" value="PHOTOSYSTEM I IRON-SULFUR CENTER"/>
    <property type="match status" value="1"/>
</dbReference>
<keyword evidence="4" id="KW-0004">4Fe-4S</keyword>
<organism evidence="10 11">
    <name type="scientific">Pelotomaculum propionicicum</name>
    <dbReference type="NCBI Taxonomy" id="258475"/>
    <lineage>
        <taxon>Bacteria</taxon>
        <taxon>Bacillati</taxon>
        <taxon>Bacillota</taxon>
        <taxon>Clostridia</taxon>
        <taxon>Eubacteriales</taxon>
        <taxon>Desulfotomaculaceae</taxon>
        <taxon>Pelotomaculum</taxon>
    </lineage>
</organism>
<evidence type="ECO:0000256" key="5">
    <source>
        <dbReference type="ARBA" id="ARBA00022723"/>
    </source>
</evidence>
<dbReference type="PANTHER" id="PTHR24960">
    <property type="entry name" value="PHOTOSYSTEM I IRON-SULFUR CENTER-RELATED"/>
    <property type="match status" value="1"/>
</dbReference>
<dbReference type="AlphaFoldDB" id="A0A4Y7RJY5"/>
<dbReference type="OrthoDB" id="9804603at2"/>
<evidence type="ECO:0000256" key="7">
    <source>
        <dbReference type="ARBA" id="ARBA00023014"/>
    </source>
</evidence>
<feature type="region of interest" description="Disordered" evidence="8">
    <location>
        <begin position="58"/>
        <end position="82"/>
    </location>
</feature>
<dbReference type="InterPro" id="IPR050157">
    <property type="entry name" value="PSI_iron-sulfur_center"/>
</dbReference>
<evidence type="ECO:0000313" key="11">
    <source>
        <dbReference type="Proteomes" id="UP000297597"/>
    </source>
</evidence>
<reference evidence="10 11" key="1">
    <citation type="journal article" date="2018" name="Environ. Microbiol.">
        <title>Novel energy conservation strategies and behaviour of Pelotomaculum schinkii driving syntrophic propionate catabolism.</title>
        <authorList>
            <person name="Hidalgo-Ahumada C.A.P."/>
            <person name="Nobu M.K."/>
            <person name="Narihiro T."/>
            <person name="Tamaki H."/>
            <person name="Liu W.T."/>
            <person name="Kamagata Y."/>
            <person name="Stams A.J.M."/>
            <person name="Imachi H."/>
            <person name="Sousa D.Z."/>
        </authorList>
    </citation>
    <scope>NUCLEOTIDE SEQUENCE [LARGE SCALE GENOMIC DNA]</scope>
    <source>
        <strain evidence="10 11">MGP</strain>
    </source>
</reference>
<feature type="compositionally biased region" description="Basic and acidic residues" evidence="8">
    <location>
        <begin position="73"/>
        <end position="82"/>
    </location>
</feature>
<dbReference type="EMBL" id="QFFZ01000052">
    <property type="protein sequence ID" value="TEB09304.1"/>
    <property type="molecule type" value="Genomic_DNA"/>
</dbReference>
<comment type="caution">
    <text evidence="10">The sequence shown here is derived from an EMBL/GenBank/DDBJ whole genome shotgun (WGS) entry which is preliminary data.</text>
</comment>
<evidence type="ECO:0000256" key="3">
    <source>
        <dbReference type="ARBA" id="ARBA00013529"/>
    </source>
</evidence>
<name>A0A4Y7RJY5_9FIRM</name>
<evidence type="ECO:0000259" key="9">
    <source>
        <dbReference type="PROSITE" id="PS51379"/>
    </source>
</evidence>
<keyword evidence="6" id="KW-0408">Iron</keyword>
<dbReference type="GO" id="GO:0046872">
    <property type="term" value="F:metal ion binding"/>
    <property type="evidence" value="ECO:0007669"/>
    <property type="project" value="UniProtKB-KW"/>
</dbReference>
<proteinExistence type="predicted"/>
<evidence type="ECO:0000256" key="8">
    <source>
        <dbReference type="SAM" id="MobiDB-lite"/>
    </source>
</evidence>
<dbReference type="Proteomes" id="UP000297597">
    <property type="component" value="Unassembled WGS sequence"/>
</dbReference>
<keyword evidence="7" id="KW-0411">Iron-sulfur</keyword>
<dbReference type="InterPro" id="IPR017900">
    <property type="entry name" value="4Fe4S_Fe_S_CS"/>
</dbReference>
<dbReference type="InterPro" id="IPR017896">
    <property type="entry name" value="4Fe4S_Fe-S-bd"/>
</dbReference>
<accession>A0A4Y7RJY5</accession>
<dbReference type="GO" id="GO:0051539">
    <property type="term" value="F:4 iron, 4 sulfur cluster binding"/>
    <property type="evidence" value="ECO:0007669"/>
    <property type="project" value="UniProtKB-KW"/>
</dbReference>
<feature type="domain" description="4Fe-4S ferredoxin-type" evidence="9">
    <location>
        <begin position="1"/>
        <end position="28"/>
    </location>
</feature>
<keyword evidence="5" id="KW-0479">Metal-binding</keyword>
<feature type="domain" description="4Fe-4S ferredoxin-type" evidence="9">
    <location>
        <begin position="30"/>
        <end position="56"/>
    </location>
</feature>
<dbReference type="PROSITE" id="PS51379">
    <property type="entry name" value="4FE4S_FER_2"/>
    <property type="match status" value="2"/>
</dbReference>